<evidence type="ECO:0000313" key="3">
    <source>
        <dbReference type="Proteomes" id="UP000198688"/>
    </source>
</evidence>
<reference evidence="2 3" key="1">
    <citation type="submission" date="2016-10" db="EMBL/GenBank/DDBJ databases">
        <authorList>
            <person name="de Groot N.N."/>
        </authorList>
    </citation>
    <scope>NUCLEOTIDE SEQUENCE [LARGE SCALE GENOMIC DNA]</scope>
    <source>
        <strain evidence="2 3">DSM 43941</strain>
    </source>
</reference>
<keyword evidence="3" id="KW-1185">Reference proteome</keyword>
<dbReference type="EMBL" id="LT629758">
    <property type="protein sequence ID" value="SDT80669.1"/>
    <property type="molecule type" value="Genomic_DNA"/>
</dbReference>
<proteinExistence type="predicted"/>
<dbReference type="InterPro" id="IPR024983">
    <property type="entry name" value="CHAT_dom"/>
</dbReference>
<name>A0A1H2DDJ3_9ACTN</name>
<evidence type="ECO:0000259" key="1">
    <source>
        <dbReference type="Pfam" id="PF12770"/>
    </source>
</evidence>
<dbReference type="Proteomes" id="UP000198688">
    <property type="component" value="Chromosome I"/>
</dbReference>
<sequence length="437" mass="47928">MDGIGQSAKGGRVAISEFPEDTDVSRLVDRRMALTREWDTLVEQVRALPGFEDFLRPPPLEKLLPASANGPVAVINVSQWRCDALLVVDGAVRTCPLPDLTAADVEQKTLAYLAALELTGQRRAAWRQAGEQDDETKAAFTEAEEHAEAMLRAILRWLWRTVTEPVLTALGFVSTPSGPPVPRNGGKSAWPRLWWCPTGLLTLLPLHAAGDHLADGPDRPTVLDRVVSSYTPTLRALIQAREQLPDAPPSRLLVVTVPEADGEEPLPGVEQEREMLIRRFDGRCTPLHGSDATKEQVIAQLPQHRWVHFSCHGYQLLNDPSRGGVRLADETLTIAELSAREQQGEFAFLSACKTATGGTDLADEAITLAAALHYTGYRHVIGTLWTVFTDSATEVAAAVYAQPFDPAAAVYRLHEVLSTMREREPLTVWTPFSHLGP</sequence>
<dbReference type="STRING" id="113562.SAMN04489716_9306"/>
<gene>
    <name evidence="2" type="ORF">SAMN04489716_9306</name>
</gene>
<organism evidence="2 3">
    <name type="scientific">Actinoplanes derwentensis</name>
    <dbReference type="NCBI Taxonomy" id="113562"/>
    <lineage>
        <taxon>Bacteria</taxon>
        <taxon>Bacillati</taxon>
        <taxon>Actinomycetota</taxon>
        <taxon>Actinomycetes</taxon>
        <taxon>Micromonosporales</taxon>
        <taxon>Micromonosporaceae</taxon>
        <taxon>Actinoplanes</taxon>
    </lineage>
</organism>
<protein>
    <submittedName>
        <fullName evidence="2">CHAT domain-containing protein</fullName>
    </submittedName>
</protein>
<accession>A0A1H2DDJ3</accession>
<evidence type="ECO:0000313" key="2">
    <source>
        <dbReference type="EMBL" id="SDT80669.1"/>
    </source>
</evidence>
<feature type="domain" description="CHAT" evidence="1">
    <location>
        <begin position="153"/>
        <end position="436"/>
    </location>
</feature>
<dbReference type="Pfam" id="PF12770">
    <property type="entry name" value="CHAT"/>
    <property type="match status" value="1"/>
</dbReference>
<dbReference type="AlphaFoldDB" id="A0A1H2DDJ3"/>